<dbReference type="RefSeq" id="WP_048917284.1">
    <property type="nucleotide sequence ID" value="NZ_JACXBP010000006.1"/>
</dbReference>
<gene>
    <name evidence="1" type="ORF">V8N49_17560</name>
</gene>
<reference evidence="1 2" key="1">
    <citation type="submission" date="2024-02" db="EMBL/GenBank/DDBJ databases">
        <title>First report Erwinia aphidicola in onion in Chile.</title>
        <authorList>
            <person name="Valenzuela M."/>
            <person name="Pena M."/>
            <person name="Dutta B."/>
        </authorList>
    </citation>
    <scope>NUCLEOTIDE SEQUENCE [LARGE SCALE GENOMIC DNA]</scope>
    <source>
        <strain evidence="1 2">QCJ3A</strain>
    </source>
</reference>
<protein>
    <recommendedName>
        <fullName evidence="3">Biofilm development protein YmgB/AriR</fullName>
    </recommendedName>
</protein>
<evidence type="ECO:0000313" key="2">
    <source>
        <dbReference type="Proteomes" id="UP001306592"/>
    </source>
</evidence>
<dbReference type="Proteomes" id="UP001306592">
    <property type="component" value="Unassembled WGS sequence"/>
</dbReference>
<evidence type="ECO:0008006" key="3">
    <source>
        <dbReference type="Google" id="ProtNLM"/>
    </source>
</evidence>
<proteinExistence type="predicted"/>
<evidence type="ECO:0000313" key="1">
    <source>
        <dbReference type="EMBL" id="MEI2683459.1"/>
    </source>
</evidence>
<accession>A0ABU8DIX7</accession>
<dbReference type="EMBL" id="JBANEI010000014">
    <property type="protein sequence ID" value="MEI2683459.1"/>
    <property type="molecule type" value="Genomic_DNA"/>
</dbReference>
<keyword evidence="2" id="KW-1185">Reference proteome</keyword>
<organism evidence="1 2">
    <name type="scientific">Erwinia aphidicola</name>
    <dbReference type="NCBI Taxonomy" id="68334"/>
    <lineage>
        <taxon>Bacteria</taxon>
        <taxon>Pseudomonadati</taxon>
        <taxon>Pseudomonadota</taxon>
        <taxon>Gammaproteobacteria</taxon>
        <taxon>Enterobacterales</taxon>
        <taxon>Erwiniaceae</taxon>
        <taxon>Erwinia</taxon>
    </lineage>
</organism>
<comment type="caution">
    <text evidence="1">The sequence shown here is derived from an EMBL/GenBank/DDBJ whole genome shotgun (WGS) entry which is preliminary data.</text>
</comment>
<name>A0ABU8DIX7_ERWAP</name>
<dbReference type="Gene3D" id="1.20.5.5260">
    <property type="match status" value="1"/>
</dbReference>
<sequence>MHGKDHHYPAEIYAVIGRAVSELIASGKALDKKSVLLTLHAHSEQASESRLKDIYQQAFRYLLESFH</sequence>